<sequence>MANNPEKLITLFEELADKLNIKLLQDKGDFTGGSCLVKDENFIVVNKRKPVEQRLKILAQEFSKKDLSDIYIIPALREFIEKSQSKSK</sequence>
<protein>
    <submittedName>
        <fullName evidence="1">Uncharacterized protein</fullName>
    </submittedName>
</protein>
<evidence type="ECO:0000313" key="1">
    <source>
        <dbReference type="EMBL" id="SVA33391.1"/>
    </source>
</evidence>
<dbReference type="EMBL" id="UINC01007450">
    <property type="protein sequence ID" value="SVA33391.1"/>
    <property type="molecule type" value="Genomic_DNA"/>
</dbReference>
<accession>A0A381V094</accession>
<proteinExistence type="predicted"/>
<organism evidence="1">
    <name type="scientific">marine metagenome</name>
    <dbReference type="NCBI Taxonomy" id="408172"/>
    <lineage>
        <taxon>unclassified sequences</taxon>
        <taxon>metagenomes</taxon>
        <taxon>ecological metagenomes</taxon>
    </lineage>
</organism>
<dbReference type="AlphaFoldDB" id="A0A381V094"/>
<name>A0A381V094_9ZZZZ</name>
<reference evidence="1" key="1">
    <citation type="submission" date="2018-05" db="EMBL/GenBank/DDBJ databases">
        <authorList>
            <person name="Lanie J.A."/>
            <person name="Ng W.-L."/>
            <person name="Kazmierczak K.M."/>
            <person name="Andrzejewski T.M."/>
            <person name="Davidsen T.M."/>
            <person name="Wayne K.J."/>
            <person name="Tettelin H."/>
            <person name="Glass J.I."/>
            <person name="Rusch D."/>
            <person name="Podicherti R."/>
            <person name="Tsui H.-C.T."/>
            <person name="Winkler M.E."/>
        </authorList>
    </citation>
    <scope>NUCLEOTIDE SEQUENCE</scope>
</reference>
<gene>
    <name evidence="1" type="ORF">METZ01_LOCUS86245</name>
</gene>